<dbReference type="Proteomes" id="UP000075613">
    <property type="component" value="Unassembled WGS sequence"/>
</dbReference>
<reference evidence="2 3" key="1">
    <citation type="journal article" date="2015" name="Int. J. Syst. Evol. Microbiol.">
        <title>Burkholderia monticola sp. nov., isolated from mountain soil.</title>
        <authorList>
            <person name="Baek I."/>
            <person name="Seo B."/>
            <person name="Lee I."/>
            <person name="Yi H."/>
            <person name="Chun J."/>
        </authorList>
    </citation>
    <scope>NUCLEOTIDE SEQUENCE [LARGE SCALE GENOMIC DNA]</scope>
    <source>
        <strain evidence="2 3">JC2948</strain>
    </source>
</reference>
<comment type="caution">
    <text evidence="2">The sequence shown here is derived from an EMBL/GenBank/DDBJ whole genome shotgun (WGS) entry which is preliminary data.</text>
</comment>
<dbReference type="RefSeq" id="WP_062132184.1">
    <property type="nucleotide sequence ID" value="NZ_LRBG01000037.1"/>
</dbReference>
<dbReference type="OrthoDB" id="222879at2"/>
<sequence>MKVQSVAVSVGVGMGIALLGGCGHGDNLSPPAPAPVSHGAGFIKSFQVISSAPAFGGATPAGAAGPYQVITAVVHGELDPNDPLNAGIVNIKNAPVGSDGYVAYSTDVVILRPQSASTAKRVLFYDVVNRGSKIGAASFVGGGALDTGAAPSSSFPSLLRNGYTILWSGWQGDIPVTGNSTTAGAGLLGANFPVATNKDGSPMTGLSREEFIPDYAGGAPTTIPLTYPPANLSDKSSVTFTARQSWLTAYGSIPGGFETYTAPSQPVTTWSYVSTPNNVYEGNYSVTFTPPATVPGPNGTQVPPDAGTIYSFVYQAAAPTVDGIGFAALRDLVSFLRYENADAQGAANPLNDLKSAGCVASTCSTSTNFDIAVGEGISQSGRFIKDFLYQGFNADKNGKIVFDGLFPIISAARRTWTNAAFAQPGRWSKQHEDHFMPGFQFPFTYATMTDPVSGTTDGILQRCTASNTCPKIMQLDGSFEWWGGAASLVVTDGRGNDIQLPANVRYYLVAGTQHGGGSGVTTGNFTVPTAGSQCQLPGSPVEETPVERALIPELVAWVGKGTPPPASQYPTVAAGTLVAPTQTTVGFPSLTNVMVPSGSAATPTSLQLTFNGEYNQLFVTDYSNAVPVVNTAQAYTILVPKVDANGNETSGVLVPDVSAPLATYTGWNYRGAGHAIGDGCISNGAAIPFAVNAAAQAGGTDSRATLDSLYGGSRAKYQAAVAAAANALVTQGYLVQDDATNVFIANASGVSATLLPQP</sequence>
<dbReference type="PROSITE" id="PS51257">
    <property type="entry name" value="PROKAR_LIPOPROTEIN"/>
    <property type="match status" value="1"/>
</dbReference>
<dbReference type="Pfam" id="PF20091">
    <property type="entry name" value="Abhydrolase_10"/>
    <property type="match status" value="1"/>
</dbReference>
<accession>A0A149PEZ9</accession>
<evidence type="ECO:0000259" key="1">
    <source>
        <dbReference type="Pfam" id="PF20091"/>
    </source>
</evidence>
<evidence type="ECO:0000313" key="2">
    <source>
        <dbReference type="EMBL" id="KXU83637.1"/>
    </source>
</evidence>
<keyword evidence="3" id="KW-1185">Reference proteome</keyword>
<feature type="domain" description="Alpha/beta hydrolase" evidence="1">
    <location>
        <begin position="322"/>
        <end position="742"/>
    </location>
</feature>
<dbReference type="InterPro" id="IPR045394">
    <property type="entry name" value="Abhydrolase_dom"/>
</dbReference>
<name>A0A149PEZ9_9BURK</name>
<proteinExistence type="predicted"/>
<gene>
    <name evidence="2" type="ORF">CI15_24035</name>
</gene>
<protein>
    <submittedName>
        <fullName evidence="2">Peptidase</fullName>
    </submittedName>
</protein>
<dbReference type="STRING" id="1399968.CI15_24035"/>
<evidence type="ECO:0000313" key="3">
    <source>
        <dbReference type="Proteomes" id="UP000075613"/>
    </source>
</evidence>
<dbReference type="EMBL" id="LRBG01000037">
    <property type="protein sequence ID" value="KXU83637.1"/>
    <property type="molecule type" value="Genomic_DNA"/>
</dbReference>
<organism evidence="2 3">
    <name type="scientific">Paraburkholderia monticola</name>
    <dbReference type="NCBI Taxonomy" id="1399968"/>
    <lineage>
        <taxon>Bacteria</taxon>
        <taxon>Pseudomonadati</taxon>
        <taxon>Pseudomonadota</taxon>
        <taxon>Betaproteobacteria</taxon>
        <taxon>Burkholderiales</taxon>
        <taxon>Burkholderiaceae</taxon>
        <taxon>Paraburkholderia</taxon>
    </lineage>
</organism>
<dbReference type="AlphaFoldDB" id="A0A149PEZ9"/>